<feature type="compositionally biased region" description="Polar residues" evidence="1">
    <location>
        <begin position="40"/>
        <end position="59"/>
    </location>
</feature>
<keyword evidence="3" id="KW-1185">Reference proteome</keyword>
<feature type="region of interest" description="Disordered" evidence="1">
    <location>
        <begin position="40"/>
        <end position="60"/>
    </location>
</feature>
<proteinExistence type="predicted"/>
<evidence type="ECO:0000313" key="2">
    <source>
        <dbReference type="EMBL" id="KAI4543978.1"/>
    </source>
</evidence>
<accession>A0AAD4UBE6</accession>
<organism evidence="2 3">
    <name type="scientific">Ovis ammon polii</name>
    <dbReference type="NCBI Taxonomy" id="230172"/>
    <lineage>
        <taxon>Eukaryota</taxon>
        <taxon>Metazoa</taxon>
        <taxon>Chordata</taxon>
        <taxon>Craniata</taxon>
        <taxon>Vertebrata</taxon>
        <taxon>Euteleostomi</taxon>
        <taxon>Mammalia</taxon>
        <taxon>Eutheria</taxon>
        <taxon>Laurasiatheria</taxon>
        <taxon>Artiodactyla</taxon>
        <taxon>Ruminantia</taxon>
        <taxon>Pecora</taxon>
        <taxon>Bovidae</taxon>
        <taxon>Caprinae</taxon>
        <taxon>Ovis</taxon>
    </lineage>
</organism>
<dbReference type="EMBL" id="JAKZEL010000004">
    <property type="protein sequence ID" value="KAI4543978.1"/>
    <property type="molecule type" value="Genomic_DNA"/>
</dbReference>
<evidence type="ECO:0000313" key="3">
    <source>
        <dbReference type="Proteomes" id="UP001214576"/>
    </source>
</evidence>
<name>A0AAD4UBE6_OVIAM</name>
<evidence type="ECO:0000256" key="1">
    <source>
        <dbReference type="SAM" id="MobiDB-lite"/>
    </source>
</evidence>
<dbReference type="Proteomes" id="UP001214576">
    <property type="component" value="Unassembled WGS sequence"/>
</dbReference>
<sequence length="189" mass="20918">MTSQRQQGQARLHTALFVFAASFDTSLRMEDFWRRAANNAKTKGQPGLQTKSAPSSVSPDRQIRSMAHIYPHAKNSLMYGECQDSFSSWTACNQETVSFLQYKTFAVITVSLLESALFSCFQQISSLRKPPVQDPEAGKFGGAKDPPTCPMLFSGTGALFCYHICQLGFKCNNALGLNHMSIDSMKDLI</sequence>
<comment type="caution">
    <text evidence="2">The sequence shown here is derived from an EMBL/GenBank/DDBJ whole genome shotgun (WGS) entry which is preliminary data.</text>
</comment>
<gene>
    <name evidence="2" type="ORF">MG293_004244</name>
</gene>
<protein>
    <submittedName>
        <fullName evidence="2">Uncharacterized protein</fullName>
    </submittedName>
</protein>
<dbReference type="AlphaFoldDB" id="A0AAD4UBE6"/>
<reference evidence="2" key="1">
    <citation type="submission" date="2022-03" db="EMBL/GenBank/DDBJ databases">
        <title>Genomic analyses of argali, domestic sheep and their hybrids provide insights into chromosomal evolution, heterosis and genetic basis of agronomic traits.</title>
        <authorList>
            <person name="Li M."/>
        </authorList>
    </citation>
    <scope>NUCLEOTIDE SEQUENCE</scope>
    <source>
        <strain evidence="2">CAU-MHL-2022a</strain>
        <tissue evidence="2">Skin</tissue>
    </source>
</reference>